<dbReference type="AlphaFoldDB" id="A0AA41W6J1"/>
<reference evidence="2 3" key="1">
    <citation type="journal article" date="2013" name="Antonie Van Leeuwenhoek">
        <title>Echinimonas agarilytica gen. nov., sp. nov., a new gammaproteobacterium isolated from the sea urchin Strongylocentrotus intermedius.</title>
        <authorList>
            <person name="Nedashkovskaya O.I."/>
            <person name="Stenkova A.M."/>
            <person name="Zhukova N.V."/>
            <person name="Van Trappen S."/>
            <person name="Lee J.S."/>
            <person name="Kim S.B."/>
        </authorList>
    </citation>
    <scope>NUCLEOTIDE SEQUENCE [LARGE SCALE GENOMIC DNA]</scope>
    <source>
        <strain evidence="2 3">KMM 6351</strain>
    </source>
</reference>
<dbReference type="PROSITE" id="PS51257">
    <property type="entry name" value="PROKAR_LIPOPROTEIN"/>
    <property type="match status" value="1"/>
</dbReference>
<proteinExistence type="predicted"/>
<feature type="chain" id="PRO_5041295367" evidence="1">
    <location>
        <begin position="23"/>
        <end position="231"/>
    </location>
</feature>
<dbReference type="RefSeq" id="WP_251261039.1">
    <property type="nucleotide sequence ID" value="NZ_JAMQGP010000003.1"/>
</dbReference>
<evidence type="ECO:0000313" key="2">
    <source>
        <dbReference type="EMBL" id="MCM2679592.1"/>
    </source>
</evidence>
<name>A0AA41W6J1_9GAMM</name>
<evidence type="ECO:0000256" key="1">
    <source>
        <dbReference type="SAM" id="SignalP"/>
    </source>
</evidence>
<dbReference type="Pfam" id="PF11769">
    <property type="entry name" value="DUF3313"/>
    <property type="match status" value="1"/>
</dbReference>
<feature type="signal peptide" evidence="1">
    <location>
        <begin position="1"/>
        <end position="22"/>
    </location>
</feature>
<sequence>MKKFNLSKGFIALFGASMIAIAGGCANSQGEIESETEFSGYLDNYENLTAVDDEHFRWVSKSYDAKKYTKLVVEPVELYIVNPEKKAEFEENPKVVAVTQKVLAELTDELKKELSKTYEIVDTAGPDTLVFASALTSSSSQPLGMTGWEVMPIGAVVGSTMALTGNRARVVQLVWEGKISDGASGELVVTGIKKGIADQEEKEEVTLDDFMIIVKEFAKETGASAANLLSK</sequence>
<accession>A0AA41W6J1</accession>
<dbReference type="EMBL" id="JAMQGP010000003">
    <property type="protein sequence ID" value="MCM2679592.1"/>
    <property type="molecule type" value="Genomic_DNA"/>
</dbReference>
<dbReference type="InterPro" id="IPR021747">
    <property type="entry name" value="DUF3313"/>
</dbReference>
<gene>
    <name evidence="2" type="ORF">NAF29_07910</name>
</gene>
<dbReference type="Proteomes" id="UP001165393">
    <property type="component" value="Unassembled WGS sequence"/>
</dbReference>
<protein>
    <submittedName>
        <fullName evidence="2">DUF3313 domain-containing protein</fullName>
    </submittedName>
</protein>
<organism evidence="2 3">
    <name type="scientific">Echinimonas agarilytica</name>
    <dbReference type="NCBI Taxonomy" id="1215918"/>
    <lineage>
        <taxon>Bacteria</taxon>
        <taxon>Pseudomonadati</taxon>
        <taxon>Pseudomonadota</taxon>
        <taxon>Gammaproteobacteria</taxon>
        <taxon>Alteromonadales</taxon>
        <taxon>Echinimonadaceae</taxon>
        <taxon>Echinimonas</taxon>
    </lineage>
</organism>
<keyword evidence="3" id="KW-1185">Reference proteome</keyword>
<comment type="caution">
    <text evidence="2">The sequence shown here is derived from an EMBL/GenBank/DDBJ whole genome shotgun (WGS) entry which is preliminary data.</text>
</comment>
<evidence type="ECO:0000313" key="3">
    <source>
        <dbReference type="Proteomes" id="UP001165393"/>
    </source>
</evidence>
<keyword evidence="1" id="KW-0732">Signal</keyword>